<evidence type="ECO:0008006" key="4">
    <source>
        <dbReference type="Google" id="ProtNLM"/>
    </source>
</evidence>
<accession>A0A9X3CJ37</accession>
<dbReference type="AlphaFoldDB" id="A0A9X3CJ37"/>
<evidence type="ECO:0000313" key="2">
    <source>
        <dbReference type="EMBL" id="MCW8336434.1"/>
    </source>
</evidence>
<protein>
    <recommendedName>
        <fullName evidence="4">Replication origin-binding protein domain-containing protein</fullName>
    </recommendedName>
</protein>
<name>A0A9X3CJ37_9VIBR</name>
<sequence>YSTADRRVTAPLYGVYNIAEIYRCYSQMGINDIEFIIDSEQHRKLSSFVMLDNFKADKKSVIDIATGVDYSKHCAFQYLWRAYTLNPTEELASFISKYLVQQLPLQHETPEDCLNHHLNRESDNNVYQTLLTKLQELKNRHEDELSKAVNVSHFDNQVEVDSFENLDSYIESHEFDTIVLLGKAGSGKTKYVLQPIAKSAHKNKRVVYLSYLIPLVQQFCEKTNAVPYNNAPLIAIENADALGVVVNSSYKDHIASFLLNCDVLIIDEFEKVISTVCTNSNDTMPREEVFQILSQAIMNTPKVVVADADTTDTTLRWLKKLGKKIQVIKATQNPYKNVNVTIADKHHAFKDIKNKFEKENVILFDTIKSLRLVMIELDLVDQSGQPCEKAALSNSVLVVTGANKGLPEQAAFLKSPSAESLKYNKILASPCLASGYSIESDYTDNVNVMSDLTLGVFELINFSKRFRTSTNITFYLTSVYIYDYRPAQINLKDSDCDQLNTEFENKRKLFNSNQPLSMHWALDQLGFNVRVLRTSSEALVEGNLKRNKLNGTDVKARITAILDAPFTTQAEVDRILLANQVGFQAQAMIKKFEIMRDYMLDDVTVEDIKFDMAFTNKELFEQIWAKRSSPSSHRTSKKHFELAKFLKSSVIHNPDYLGKDGALRLSRLQVMDITRKIHEQHKLFEGVISVKPEHQCTQSRATKLVKSLVLSLGYKWPKHGYSGNKNLVKIELDDRAIAYRKSYLLKLQPE</sequence>
<dbReference type="SUPFAM" id="SSF52540">
    <property type="entry name" value="P-loop containing nucleoside triphosphate hydrolases"/>
    <property type="match status" value="1"/>
</dbReference>
<evidence type="ECO:0000313" key="3">
    <source>
        <dbReference type="Proteomes" id="UP001155586"/>
    </source>
</evidence>
<proteinExistence type="predicted"/>
<comment type="caution">
    <text evidence="2">The sequence shown here is derived from an EMBL/GenBank/DDBJ whole genome shotgun (WGS) entry which is preliminary data.</text>
</comment>
<evidence type="ECO:0000256" key="1">
    <source>
        <dbReference type="SAM" id="Coils"/>
    </source>
</evidence>
<keyword evidence="3" id="KW-1185">Reference proteome</keyword>
<gene>
    <name evidence="2" type="ORF">MD483_21730</name>
</gene>
<dbReference type="EMBL" id="JAKRRX010000240">
    <property type="protein sequence ID" value="MCW8336434.1"/>
    <property type="molecule type" value="Genomic_DNA"/>
</dbReference>
<reference evidence="2" key="1">
    <citation type="submission" date="2022-02" db="EMBL/GenBank/DDBJ databases">
        <title>Vibrio sp. nov., a new bacterium isolated from Bohai sea, China.</title>
        <authorList>
            <person name="Yuan Y."/>
        </authorList>
    </citation>
    <scope>NUCLEOTIDE SEQUENCE</scope>
    <source>
        <strain evidence="2">DBSS07</strain>
    </source>
</reference>
<dbReference type="Proteomes" id="UP001155586">
    <property type="component" value="Unassembled WGS sequence"/>
</dbReference>
<feature type="coiled-coil region" evidence="1">
    <location>
        <begin position="120"/>
        <end position="151"/>
    </location>
</feature>
<organism evidence="2 3">
    <name type="scientific">Vibrio paucivorans</name>
    <dbReference type="NCBI Taxonomy" id="2829489"/>
    <lineage>
        <taxon>Bacteria</taxon>
        <taxon>Pseudomonadati</taxon>
        <taxon>Pseudomonadota</taxon>
        <taxon>Gammaproteobacteria</taxon>
        <taxon>Vibrionales</taxon>
        <taxon>Vibrionaceae</taxon>
        <taxon>Vibrio</taxon>
    </lineage>
</organism>
<dbReference type="Gene3D" id="3.40.50.300">
    <property type="entry name" value="P-loop containing nucleotide triphosphate hydrolases"/>
    <property type="match status" value="1"/>
</dbReference>
<dbReference type="InterPro" id="IPR027417">
    <property type="entry name" value="P-loop_NTPase"/>
</dbReference>
<feature type="non-terminal residue" evidence="2">
    <location>
        <position position="1"/>
    </location>
</feature>
<keyword evidence="1" id="KW-0175">Coiled coil</keyword>
<dbReference type="RefSeq" id="WP_265689524.1">
    <property type="nucleotide sequence ID" value="NZ_JAKRRX010000240.1"/>
</dbReference>